<dbReference type="EMBL" id="CP017834">
    <property type="protein sequence ID" value="APJ04742.1"/>
    <property type="molecule type" value="Genomic_DNA"/>
</dbReference>
<dbReference type="SUPFAM" id="SSF52540">
    <property type="entry name" value="P-loop containing nucleoside triphosphate hydrolases"/>
    <property type="match status" value="1"/>
</dbReference>
<dbReference type="InterPro" id="IPR004548">
    <property type="entry name" value="PrfC"/>
</dbReference>
<evidence type="ECO:0000256" key="4">
    <source>
        <dbReference type="ARBA" id="ARBA00022741"/>
    </source>
</evidence>
<keyword evidence="5 8" id="KW-0648">Protein biosynthesis</keyword>
<dbReference type="InterPro" id="IPR041732">
    <property type="entry name" value="RF3_GTP-bd"/>
</dbReference>
<evidence type="ECO:0000256" key="8">
    <source>
        <dbReference type="HAMAP-Rule" id="MF_00072"/>
    </source>
</evidence>
<dbReference type="InterPro" id="IPR035647">
    <property type="entry name" value="EFG_III/V"/>
</dbReference>
<dbReference type="InterPro" id="IPR031157">
    <property type="entry name" value="G_TR_CS"/>
</dbReference>
<evidence type="ECO:0000256" key="2">
    <source>
        <dbReference type="ARBA" id="ARBA00009978"/>
    </source>
</evidence>
<dbReference type="NCBIfam" id="TIGR00231">
    <property type="entry name" value="small_GTP"/>
    <property type="match status" value="1"/>
</dbReference>
<dbReference type="GO" id="GO:0003924">
    <property type="term" value="F:GTPase activity"/>
    <property type="evidence" value="ECO:0007669"/>
    <property type="project" value="InterPro"/>
</dbReference>
<keyword evidence="11" id="KW-1185">Reference proteome</keyword>
<dbReference type="STRING" id="1915309.AXG55_12885"/>
<name>A0A1L4D3H9_9BACT</name>
<dbReference type="PRINTS" id="PR00315">
    <property type="entry name" value="ELONGATNFCT"/>
</dbReference>
<dbReference type="GO" id="GO:0005525">
    <property type="term" value="F:GTP binding"/>
    <property type="evidence" value="ECO:0007669"/>
    <property type="project" value="UniProtKB-UniRule"/>
</dbReference>
<feature type="domain" description="Tr-type G" evidence="9">
    <location>
        <begin position="31"/>
        <end position="300"/>
    </location>
</feature>
<dbReference type="GO" id="GO:0016150">
    <property type="term" value="F:translation release factor activity, codon nonspecific"/>
    <property type="evidence" value="ECO:0007669"/>
    <property type="project" value="TreeGrafter"/>
</dbReference>
<dbReference type="NCBIfam" id="TIGR00503">
    <property type="entry name" value="prfC"/>
    <property type="match status" value="1"/>
</dbReference>
<dbReference type="NCBIfam" id="NF001964">
    <property type="entry name" value="PRK00741.1"/>
    <property type="match status" value="1"/>
</dbReference>
<dbReference type="Gene3D" id="3.40.50.300">
    <property type="entry name" value="P-loop containing nucleotide triphosphate hydrolases"/>
    <property type="match status" value="3"/>
</dbReference>
<dbReference type="Pfam" id="PF16658">
    <property type="entry name" value="RF3_C"/>
    <property type="match status" value="1"/>
</dbReference>
<gene>
    <name evidence="8" type="primary">prfC</name>
    <name evidence="10" type="ORF">AXG55_12885</name>
</gene>
<evidence type="ECO:0000256" key="6">
    <source>
        <dbReference type="ARBA" id="ARBA00023134"/>
    </source>
</evidence>
<dbReference type="Proteomes" id="UP000184731">
    <property type="component" value="Chromosome"/>
</dbReference>
<dbReference type="InterPro" id="IPR027417">
    <property type="entry name" value="P-loop_NTPase"/>
</dbReference>
<evidence type="ECO:0000313" key="11">
    <source>
        <dbReference type="Proteomes" id="UP000184731"/>
    </source>
</evidence>
<evidence type="ECO:0000256" key="1">
    <source>
        <dbReference type="ARBA" id="ARBA00004496"/>
    </source>
</evidence>
<evidence type="ECO:0000256" key="5">
    <source>
        <dbReference type="ARBA" id="ARBA00022917"/>
    </source>
</evidence>
<dbReference type="InterPro" id="IPR009000">
    <property type="entry name" value="Transl_B-barrel_sf"/>
</dbReference>
<dbReference type="PANTHER" id="PTHR43556">
    <property type="entry name" value="PEPTIDE CHAIN RELEASE FACTOR RF3"/>
    <property type="match status" value="1"/>
</dbReference>
<evidence type="ECO:0000259" key="9">
    <source>
        <dbReference type="PROSITE" id="PS51722"/>
    </source>
</evidence>
<evidence type="ECO:0000256" key="3">
    <source>
        <dbReference type="ARBA" id="ARBA00022490"/>
    </source>
</evidence>
<dbReference type="AlphaFoldDB" id="A0A1L4D3H9"/>
<dbReference type="InterPro" id="IPR000795">
    <property type="entry name" value="T_Tr_GTP-bd_dom"/>
</dbReference>
<dbReference type="Pfam" id="PF22042">
    <property type="entry name" value="EF-G_D2"/>
    <property type="match status" value="1"/>
</dbReference>
<keyword evidence="3 8" id="KW-0963">Cytoplasm</keyword>
<dbReference type="CDD" id="cd04169">
    <property type="entry name" value="RF3"/>
    <property type="match status" value="1"/>
</dbReference>
<dbReference type="Gene3D" id="3.30.70.3280">
    <property type="entry name" value="Peptide chain release factor 3, domain III"/>
    <property type="match status" value="1"/>
</dbReference>
<dbReference type="InterPro" id="IPR053905">
    <property type="entry name" value="EF-G-like_DII"/>
</dbReference>
<organism evidence="10 11">
    <name type="scientific">Silvanigrella aquatica</name>
    <dbReference type="NCBI Taxonomy" id="1915309"/>
    <lineage>
        <taxon>Bacteria</taxon>
        <taxon>Pseudomonadati</taxon>
        <taxon>Bdellovibrionota</taxon>
        <taxon>Oligoflexia</taxon>
        <taxon>Silvanigrellales</taxon>
        <taxon>Silvanigrellaceae</taxon>
        <taxon>Silvanigrella</taxon>
    </lineage>
</organism>
<comment type="similarity">
    <text evidence="2 8">Belongs to the TRAFAC class translation factor GTPase superfamily. Classic translation factor GTPase family. PrfC subfamily.</text>
</comment>
<evidence type="ECO:0000313" key="10">
    <source>
        <dbReference type="EMBL" id="APJ04742.1"/>
    </source>
</evidence>
<feature type="binding site" evidence="8">
    <location>
        <begin position="108"/>
        <end position="112"/>
    </location>
    <ligand>
        <name>GTP</name>
        <dbReference type="ChEBI" id="CHEBI:37565"/>
    </ligand>
</feature>
<dbReference type="GO" id="GO:0006449">
    <property type="term" value="P:regulation of translational termination"/>
    <property type="evidence" value="ECO:0007669"/>
    <property type="project" value="UniProtKB-UniRule"/>
</dbReference>
<dbReference type="SUPFAM" id="SSF50447">
    <property type="entry name" value="Translation proteins"/>
    <property type="match status" value="1"/>
</dbReference>
<evidence type="ECO:0000256" key="7">
    <source>
        <dbReference type="ARBA" id="ARBA00073639"/>
    </source>
</evidence>
<dbReference type="GO" id="GO:0016149">
    <property type="term" value="F:translation release factor activity, codon specific"/>
    <property type="evidence" value="ECO:0007669"/>
    <property type="project" value="UniProtKB-UniRule"/>
</dbReference>
<comment type="function">
    <text evidence="8">Increases the formation of ribosomal termination complexes and stimulates activities of RF-1 and RF-2. It binds guanine nucleotides and has strong preference for UGA stop codons. It may interact directly with the ribosome. The stimulation of RF-1 and RF-2 is significantly reduced by GTP and GDP, but not by GMP.</text>
</comment>
<accession>A0A1L4D3H9</accession>
<dbReference type="Pfam" id="PF00009">
    <property type="entry name" value="GTP_EFTU"/>
    <property type="match status" value="1"/>
</dbReference>
<comment type="subcellular location">
    <subcellularLocation>
        <location evidence="1 8">Cytoplasm</location>
    </subcellularLocation>
</comment>
<dbReference type="InterPro" id="IPR032090">
    <property type="entry name" value="RF3_C"/>
</dbReference>
<dbReference type="KEGG" id="saqi:AXG55_12885"/>
<sequence>MVLAKSSHFLVSPKEKRMSSIDKNLLSSEVNRRRTFAIISHPDAGKTTMTEKLLLLGGAIRLAGSVKAKKSKKFATSDWMELEKQRGISVSTSVMNFEYRNFICNLLDTPGHQDFSEDTYRTLAAADAAIMLIDAAKGVEPQTIKLFEVCKLRGIPIFTFVNKLDRESRDPLDLMHEIESVLGIATYPMSWPVSSGERFRGIIERETRSLHFFEGRNTTTETVAKIIPLENKEEISALVPEDLLTEALDGLDMVEMAGDEFSSERFLRGELSPVFFGAAMTNFGVRLFLEKFLEMSPSPSAKGSNQGKIEPLSPNFSGFIFKIQANMDPKHRDRIAFLRIVSGVYEAGINVTIPRLNREIRLTQPQQFFAQDRSTLDKAYAGDVVGIYDPGIFTIGDSLVEGGSFSFEGIPSFAPENFAVVRTSSALKRKQLFKGLVQLCQEGTVQMFVDETRAASDPILAAVGSLQFDVLLFRLKNEYNVDCVLDSLAFKHARWTNASSEEIAEAKAATDVVSVRDMQGCSLFLFKNDFTLSYFQEKCNNIKLFRSNSSLHGNMMQMSINIFEE</sequence>
<dbReference type="GO" id="GO:0005829">
    <property type="term" value="C:cytosol"/>
    <property type="evidence" value="ECO:0007669"/>
    <property type="project" value="TreeGrafter"/>
</dbReference>
<dbReference type="PROSITE" id="PS51722">
    <property type="entry name" value="G_TR_2"/>
    <property type="match status" value="1"/>
</dbReference>
<dbReference type="HAMAP" id="MF_00072">
    <property type="entry name" value="Rel_fac_3"/>
    <property type="match status" value="1"/>
</dbReference>
<feature type="binding site" evidence="8">
    <location>
        <begin position="162"/>
        <end position="165"/>
    </location>
    <ligand>
        <name>GTP</name>
        <dbReference type="ChEBI" id="CHEBI:37565"/>
    </ligand>
</feature>
<proteinExistence type="inferred from homology"/>
<dbReference type="FunFam" id="3.40.50.300:FF:000542">
    <property type="entry name" value="Peptide chain release factor 3"/>
    <property type="match status" value="1"/>
</dbReference>
<reference evidence="10 11" key="1">
    <citation type="submission" date="2016-10" db="EMBL/GenBank/DDBJ databases">
        <title>Silvanigrella aquatica sp. nov., isolated from a freshwater lake located in the Black Forest, Germany, description of Silvanigrellaceae fam. nov., Silvanigrellales ord. nov., reclassification of the order Bdellovibrionales in the class Oligoflexia, reclassification of the families Bacteriovoracaceae and Halobacteriovoraceae in the new order Bacteriovoracales ord. nov., and reclassification of the family Pseudobacteriovoracaceae in the order Oligoflexiales.</title>
        <authorList>
            <person name="Hahn M.W."/>
            <person name="Schmidt J."/>
            <person name="Koll U."/>
            <person name="Rohde M."/>
            <person name="Verbag S."/>
            <person name="Pitt A."/>
            <person name="Nakai R."/>
            <person name="Naganuma T."/>
            <person name="Lang E."/>
        </authorList>
    </citation>
    <scope>NUCLEOTIDE SEQUENCE [LARGE SCALE GENOMIC DNA]</scope>
    <source>
        <strain evidence="10 11">MWH-Nonnen-W8red</strain>
    </source>
</reference>
<dbReference type="FunFam" id="3.30.70.3280:FF:000001">
    <property type="entry name" value="Peptide chain release factor 3"/>
    <property type="match status" value="1"/>
</dbReference>
<dbReference type="PROSITE" id="PS00301">
    <property type="entry name" value="G_TR_1"/>
    <property type="match status" value="1"/>
</dbReference>
<dbReference type="InterPro" id="IPR005225">
    <property type="entry name" value="Small_GTP-bd"/>
</dbReference>
<dbReference type="InterPro" id="IPR038467">
    <property type="entry name" value="RF3_dom_3_sf"/>
</dbReference>
<protein>
    <recommendedName>
        <fullName evidence="7 8">Peptide chain release factor 3</fullName>
        <shortName evidence="8">RF-3</shortName>
    </recommendedName>
</protein>
<keyword evidence="4 8" id="KW-0547">Nucleotide-binding</keyword>
<keyword evidence="6 8" id="KW-0342">GTP-binding</keyword>
<feature type="binding site" evidence="8">
    <location>
        <begin position="40"/>
        <end position="47"/>
    </location>
    <ligand>
        <name>GTP</name>
        <dbReference type="ChEBI" id="CHEBI:37565"/>
    </ligand>
</feature>
<dbReference type="PANTHER" id="PTHR43556:SF2">
    <property type="entry name" value="PEPTIDE CHAIN RELEASE FACTOR RF3"/>
    <property type="match status" value="1"/>
</dbReference>
<dbReference type="SUPFAM" id="SSF54980">
    <property type="entry name" value="EF-G C-terminal domain-like"/>
    <property type="match status" value="1"/>
</dbReference>